<evidence type="ECO:0000313" key="3">
    <source>
        <dbReference type="EMBL" id="PWZ22472.1"/>
    </source>
</evidence>
<name>A0A3L6EN01_MAIZE</name>
<dbReference type="Proteomes" id="UP000251960">
    <property type="component" value="Chromosome 5"/>
</dbReference>
<reference evidence="3" key="1">
    <citation type="journal article" date="2018" name="Nat. Genet.">
        <title>Extensive intraspecific gene order and gene structural variations between Mo17 and other maize genomes.</title>
        <authorList>
            <person name="Sun S."/>
            <person name="Zhou Y."/>
            <person name="Chen J."/>
            <person name="Shi J."/>
            <person name="Zhao H."/>
            <person name="Zhao H."/>
            <person name="Song W."/>
            <person name="Zhang M."/>
            <person name="Cui Y."/>
            <person name="Dong X."/>
            <person name="Liu H."/>
            <person name="Ma X."/>
            <person name="Jiao Y."/>
            <person name="Wang B."/>
            <person name="Wei X."/>
            <person name="Stein J.C."/>
            <person name="Glaubitz J.C."/>
            <person name="Lu F."/>
            <person name="Yu G."/>
            <person name="Liang C."/>
            <person name="Fengler K."/>
            <person name="Li B."/>
            <person name="Rafalski A."/>
            <person name="Schnable P.S."/>
            <person name="Ware D.H."/>
            <person name="Buckler E.S."/>
            <person name="Lai J."/>
        </authorList>
    </citation>
    <scope>NUCLEOTIDE SEQUENCE [LARGE SCALE GENOMIC DNA]</scope>
    <source>
        <tissue evidence="3">Seedling</tissue>
    </source>
</reference>
<dbReference type="GO" id="GO:0000398">
    <property type="term" value="P:mRNA splicing, via spliceosome"/>
    <property type="evidence" value="ECO:0007669"/>
    <property type="project" value="InterPro"/>
</dbReference>
<sequence>MPASSLPASPDATGDIGAALELDLEDLAAGGGTDCIGALACGRSSFSYRRLPEPRLRLTVQKLDDSFFDIEIARSATVWELKVTIENLFSALYDDTQKTISWNHVWSHFCLCFKDERLTDDKATLRGFGIRDGDVLHFAQHLSVDYSPCRDPPKNQKEASHTHRRSRTSLDGYRPVSMLDDLSEDDDEKFTHSRCSTSVLEDPCLYEYIEERVEEETPKKGSLFQRWFCSSKLRSNRRTHAEDTVPLSGGKKNAHPKLGKWLTFKF</sequence>
<dbReference type="Pfam" id="PF18036">
    <property type="entry name" value="Ubiquitin_4"/>
    <property type="match status" value="1"/>
</dbReference>
<organism evidence="3">
    <name type="scientific">Zea mays</name>
    <name type="common">Maize</name>
    <dbReference type="NCBI Taxonomy" id="4577"/>
    <lineage>
        <taxon>Eukaryota</taxon>
        <taxon>Viridiplantae</taxon>
        <taxon>Streptophyta</taxon>
        <taxon>Embryophyta</taxon>
        <taxon>Tracheophyta</taxon>
        <taxon>Spermatophyta</taxon>
        <taxon>Magnoliopsida</taxon>
        <taxon>Liliopsida</taxon>
        <taxon>Poales</taxon>
        <taxon>Poaceae</taxon>
        <taxon>PACMAD clade</taxon>
        <taxon>Panicoideae</taxon>
        <taxon>Andropogonodae</taxon>
        <taxon>Andropogoneae</taxon>
        <taxon>Tripsacinae</taxon>
        <taxon>Zea</taxon>
    </lineage>
</organism>
<feature type="domain" description="Ubiquitin-like" evidence="2">
    <location>
        <begin position="56"/>
        <end position="138"/>
    </location>
</feature>
<proteinExistence type="predicted"/>
<dbReference type="ExpressionAtlas" id="A0A3L6EN01">
    <property type="expression patterns" value="baseline and differential"/>
</dbReference>
<evidence type="ECO:0000256" key="1">
    <source>
        <dbReference type="SAM" id="MobiDB-lite"/>
    </source>
</evidence>
<accession>A0A3L6EN01</accession>
<dbReference type="PANTHER" id="PTHR14942:SF9">
    <property type="entry name" value="OS02G0188500 PROTEIN"/>
    <property type="match status" value="1"/>
</dbReference>
<comment type="caution">
    <text evidence="3">The sequence shown here is derived from an EMBL/GenBank/DDBJ whole genome shotgun (WGS) entry which is preliminary data.</text>
</comment>
<feature type="region of interest" description="Disordered" evidence="1">
    <location>
        <begin position="148"/>
        <end position="167"/>
    </location>
</feature>
<feature type="compositionally biased region" description="Basic and acidic residues" evidence="1">
    <location>
        <begin position="151"/>
        <end position="161"/>
    </location>
</feature>
<dbReference type="PROSITE" id="PS50053">
    <property type="entry name" value="UBIQUITIN_2"/>
    <property type="match status" value="1"/>
</dbReference>
<dbReference type="GO" id="GO:1990904">
    <property type="term" value="C:ribonucleoprotein complex"/>
    <property type="evidence" value="ECO:0007669"/>
    <property type="project" value="UniProtKB-KW"/>
</dbReference>
<dbReference type="InterPro" id="IPR039690">
    <property type="entry name" value="SNRNP25"/>
</dbReference>
<dbReference type="Gene3D" id="3.10.20.90">
    <property type="entry name" value="Phosphatidylinositol 3-kinase Catalytic Subunit, Chain A, domain 1"/>
    <property type="match status" value="1"/>
</dbReference>
<protein>
    <submittedName>
        <fullName evidence="3">U11/U12 small nuclear ribonucleoprotein</fullName>
    </submittedName>
</protein>
<dbReference type="InterPro" id="IPR000626">
    <property type="entry name" value="Ubiquitin-like_dom"/>
</dbReference>
<keyword evidence="3" id="KW-0687">Ribonucleoprotein</keyword>
<evidence type="ECO:0000259" key="2">
    <source>
        <dbReference type="PROSITE" id="PS50053"/>
    </source>
</evidence>
<dbReference type="AlphaFoldDB" id="A0A3L6EN01"/>
<dbReference type="CDD" id="cd17058">
    <property type="entry name" value="Ubl_SNRNP25"/>
    <property type="match status" value="1"/>
</dbReference>
<dbReference type="EMBL" id="NCVQ01000006">
    <property type="protein sequence ID" value="PWZ22472.1"/>
    <property type="molecule type" value="Genomic_DNA"/>
</dbReference>
<gene>
    <name evidence="3" type="primary">SNRNP25_0</name>
    <name evidence="3" type="ORF">Zm00014a_027629</name>
</gene>
<dbReference type="SUPFAM" id="SSF54236">
    <property type="entry name" value="Ubiquitin-like"/>
    <property type="match status" value="1"/>
</dbReference>
<dbReference type="InterPro" id="IPR040610">
    <property type="entry name" value="SNRNP25_ubiquitin"/>
</dbReference>
<dbReference type="PANTHER" id="PTHR14942">
    <property type="entry name" value="U11/U12 SMALL NUCLEAR RIBONUCLEOPROTEIN 25 KDA PROTEIN"/>
    <property type="match status" value="1"/>
</dbReference>
<dbReference type="InterPro" id="IPR029071">
    <property type="entry name" value="Ubiquitin-like_domsf"/>
</dbReference>